<accession>A0A1B0CHX9</accession>
<dbReference type="InterPro" id="IPR036259">
    <property type="entry name" value="MFS_trans_sf"/>
</dbReference>
<feature type="transmembrane region" description="Helical" evidence="8">
    <location>
        <begin position="54"/>
        <end position="76"/>
    </location>
</feature>
<dbReference type="Pfam" id="PF00083">
    <property type="entry name" value="Sugar_tr"/>
    <property type="match status" value="1"/>
</dbReference>
<dbReference type="AlphaFoldDB" id="A0A1B0CHX9"/>
<evidence type="ECO:0000256" key="4">
    <source>
        <dbReference type="ARBA" id="ARBA00022597"/>
    </source>
</evidence>
<dbReference type="EMBL" id="AJWK01012852">
    <property type="status" value="NOT_ANNOTATED_CDS"/>
    <property type="molecule type" value="Genomic_DNA"/>
</dbReference>
<keyword evidence="7 8" id="KW-0472">Membrane</keyword>
<dbReference type="PROSITE" id="PS00217">
    <property type="entry name" value="SUGAR_TRANSPORT_2"/>
    <property type="match status" value="1"/>
</dbReference>
<evidence type="ECO:0000313" key="11">
    <source>
        <dbReference type="Proteomes" id="UP000092461"/>
    </source>
</evidence>
<keyword evidence="11" id="KW-1185">Reference proteome</keyword>
<dbReference type="Gene3D" id="1.20.1250.20">
    <property type="entry name" value="MFS general substrate transporter like domains"/>
    <property type="match status" value="1"/>
</dbReference>
<feature type="transmembrane region" description="Helical" evidence="8">
    <location>
        <begin position="357"/>
        <end position="381"/>
    </location>
</feature>
<dbReference type="PROSITE" id="PS50850">
    <property type="entry name" value="MFS"/>
    <property type="match status" value="1"/>
</dbReference>
<feature type="transmembrane region" description="Helical" evidence="8">
    <location>
        <begin position="393"/>
        <end position="416"/>
    </location>
</feature>
<name>A0A1B0CHX9_LUTLO</name>
<feature type="transmembrane region" description="Helical" evidence="8">
    <location>
        <begin position="323"/>
        <end position="345"/>
    </location>
</feature>
<feature type="transmembrane region" description="Helical" evidence="8">
    <location>
        <begin position="83"/>
        <end position="103"/>
    </location>
</feature>
<keyword evidence="6 8" id="KW-1133">Transmembrane helix</keyword>
<dbReference type="VEuPathDB" id="VectorBase:LLONM1_002149"/>
<evidence type="ECO:0000256" key="3">
    <source>
        <dbReference type="ARBA" id="ARBA00022475"/>
    </source>
</evidence>
<evidence type="ECO:0000256" key="5">
    <source>
        <dbReference type="ARBA" id="ARBA00022692"/>
    </source>
</evidence>
<feature type="transmembrane region" description="Helical" evidence="8">
    <location>
        <begin position="142"/>
        <end position="163"/>
    </location>
</feature>
<evidence type="ECO:0000256" key="1">
    <source>
        <dbReference type="ARBA" id="ARBA00004651"/>
    </source>
</evidence>
<feature type="domain" description="Major facilitator superfamily (MFS) profile" evidence="9">
    <location>
        <begin position="12"/>
        <end position="448"/>
    </location>
</feature>
<keyword evidence="2" id="KW-0813">Transport</keyword>
<dbReference type="InterPro" id="IPR005829">
    <property type="entry name" value="Sugar_transporter_CS"/>
</dbReference>
<dbReference type="Proteomes" id="UP000092461">
    <property type="component" value="Unassembled WGS sequence"/>
</dbReference>
<feature type="transmembrane region" description="Helical" evidence="8">
    <location>
        <begin position="422"/>
        <end position="444"/>
    </location>
</feature>
<dbReference type="GO" id="GO:0005886">
    <property type="term" value="C:plasma membrane"/>
    <property type="evidence" value="ECO:0007669"/>
    <property type="project" value="UniProtKB-SubCell"/>
</dbReference>
<comment type="subcellular location">
    <subcellularLocation>
        <location evidence="1">Cell membrane</location>
        <topology evidence="1">Multi-pass membrane protein</topology>
    </subcellularLocation>
</comment>
<dbReference type="InterPro" id="IPR020846">
    <property type="entry name" value="MFS_dom"/>
</dbReference>
<evidence type="ECO:0000256" key="2">
    <source>
        <dbReference type="ARBA" id="ARBA00022448"/>
    </source>
</evidence>
<feature type="transmembrane region" description="Helical" evidence="8">
    <location>
        <begin position="109"/>
        <end position="130"/>
    </location>
</feature>
<dbReference type="EnsemblMetazoa" id="LLOJ004041-RA">
    <property type="protein sequence ID" value="LLOJ004041-PA"/>
    <property type="gene ID" value="LLOJ004041"/>
</dbReference>
<evidence type="ECO:0000256" key="7">
    <source>
        <dbReference type="ARBA" id="ARBA00023136"/>
    </source>
</evidence>
<feature type="transmembrane region" description="Helical" evidence="8">
    <location>
        <begin position="296"/>
        <end position="316"/>
    </location>
</feature>
<organism evidence="10 11">
    <name type="scientific">Lutzomyia longipalpis</name>
    <name type="common">Sand fly</name>
    <dbReference type="NCBI Taxonomy" id="7200"/>
    <lineage>
        <taxon>Eukaryota</taxon>
        <taxon>Metazoa</taxon>
        <taxon>Ecdysozoa</taxon>
        <taxon>Arthropoda</taxon>
        <taxon>Hexapoda</taxon>
        <taxon>Insecta</taxon>
        <taxon>Pterygota</taxon>
        <taxon>Neoptera</taxon>
        <taxon>Endopterygota</taxon>
        <taxon>Diptera</taxon>
        <taxon>Nematocera</taxon>
        <taxon>Psychodoidea</taxon>
        <taxon>Psychodidae</taxon>
        <taxon>Lutzomyia</taxon>
        <taxon>Lutzomyia</taxon>
    </lineage>
</organism>
<dbReference type="InterPro" id="IPR050549">
    <property type="entry name" value="MFS_Trehalose_Transporter"/>
</dbReference>
<keyword evidence="3" id="KW-1003">Cell membrane</keyword>
<reference evidence="10" key="1">
    <citation type="submission" date="2020-05" db="UniProtKB">
        <authorList>
            <consortium name="EnsemblMetazoa"/>
        </authorList>
    </citation>
    <scope>IDENTIFICATION</scope>
    <source>
        <strain evidence="10">Jacobina</strain>
    </source>
</reference>
<dbReference type="InterPro" id="IPR005828">
    <property type="entry name" value="MFS_sugar_transport-like"/>
</dbReference>
<evidence type="ECO:0000256" key="8">
    <source>
        <dbReference type="SAM" id="Phobius"/>
    </source>
</evidence>
<feature type="transmembrane region" description="Helical" evidence="8">
    <location>
        <begin position="258"/>
        <end position="276"/>
    </location>
</feature>
<dbReference type="PANTHER" id="PTHR48021:SF33">
    <property type="entry name" value="AT22075P-RELATED"/>
    <property type="match status" value="1"/>
</dbReference>
<proteinExistence type="predicted"/>
<dbReference type="FunFam" id="1.20.1250.20:FF:000218">
    <property type="entry name" value="facilitated trehalose transporter Tret1"/>
    <property type="match status" value="1"/>
</dbReference>
<dbReference type="GO" id="GO:0022857">
    <property type="term" value="F:transmembrane transporter activity"/>
    <property type="evidence" value="ECO:0007669"/>
    <property type="project" value="InterPro"/>
</dbReference>
<protein>
    <recommendedName>
        <fullName evidence="9">Major facilitator superfamily (MFS) profile domain-containing protein</fullName>
    </recommendedName>
</protein>
<feature type="transmembrane region" description="Helical" evidence="8">
    <location>
        <begin position="12"/>
        <end position="34"/>
    </location>
</feature>
<dbReference type="VEuPathDB" id="VectorBase:LLOJ004041"/>
<feature type="transmembrane region" description="Helical" evidence="8">
    <location>
        <begin position="169"/>
        <end position="188"/>
    </location>
</feature>
<keyword evidence="5 8" id="KW-0812">Transmembrane</keyword>
<evidence type="ECO:0000259" key="9">
    <source>
        <dbReference type="PROSITE" id="PS50850"/>
    </source>
</evidence>
<sequence length="464" mass="51102">MLLGGKARQFIAASSANLATMMYGISVGWVSPSIPLLMSEETPLPSGPLSKTEASLISALLYMAGMVGSLSFGWLADRIGRKWALFAGTCPHIIAFLLIIFAQDVNWLYVSRVFSGLGCGALFVVLPIYVSEISEDKVRGTLGAIFCNMVSIGIVVGRCLGSYLDFYVVPYVVLCLLAVFVLTFPFFPETPQYLLLKRRESKAEKSLKRFRGAKRDVNGKMPEKFETEFEALKNSPTLTNQSNSVSWEDFKPYTTKKAIFISLVLISGRSICGVLPLDNYTASVLRESGSTWDANLGAIIVGLFELLGSNLAIVFVERWGRRTILIVSSLGSAFCLSIMGALFLLRSVGVDMSAYGWLSVAAFSGQMTLAAIGIVAIPFSVSAEILPPKLRGIVCTGFLMFYWVLTFVIVNFFLLFAEVCGMYTPMWCFTGWCLFEFIFVYLYLPETKGKNFEEIVLALQGKET</sequence>
<keyword evidence="4" id="KW-0762">Sugar transport</keyword>
<dbReference type="PROSITE" id="PS00216">
    <property type="entry name" value="SUGAR_TRANSPORT_1"/>
    <property type="match status" value="1"/>
</dbReference>
<evidence type="ECO:0000256" key="6">
    <source>
        <dbReference type="ARBA" id="ARBA00022989"/>
    </source>
</evidence>
<dbReference type="SUPFAM" id="SSF103473">
    <property type="entry name" value="MFS general substrate transporter"/>
    <property type="match status" value="1"/>
</dbReference>
<dbReference type="PANTHER" id="PTHR48021">
    <property type="match status" value="1"/>
</dbReference>
<evidence type="ECO:0000313" key="10">
    <source>
        <dbReference type="EnsemblMetazoa" id="LLOJ004041-PA"/>
    </source>
</evidence>